<comment type="caution">
    <text evidence="1">The sequence shown here is derived from an EMBL/GenBank/DDBJ whole genome shotgun (WGS) entry which is preliminary data.</text>
</comment>
<evidence type="ECO:0000313" key="2">
    <source>
        <dbReference type="Proteomes" id="UP000821865"/>
    </source>
</evidence>
<accession>A0ACB8C4R6</accession>
<evidence type="ECO:0000313" key="1">
    <source>
        <dbReference type="EMBL" id="KAH7933848.1"/>
    </source>
</evidence>
<protein>
    <submittedName>
        <fullName evidence="1">Uncharacterized protein</fullName>
    </submittedName>
</protein>
<dbReference type="EMBL" id="CM023478">
    <property type="protein sequence ID" value="KAH7933848.1"/>
    <property type="molecule type" value="Genomic_DNA"/>
</dbReference>
<reference evidence="1" key="1">
    <citation type="submission" date="2020-05" db="EMBL/GenBank/DDBJ databases">
        <title>Large-scale comparative analyses of tick genomes elucidate their genetic diversity and vector capacities.</title>
        <authorList>
            <person name="Jia N."/>
            <person name="Wang J."/>
            <person name="Shi W."/>
            <person name="Du L."/>
            <person name="Sun Y."/>
            <person name="Zhan W."/>
            <person name="Jiang J."/>
            <person name="Wang Q."/>
            <person name="Zhang B."/>
            <person name="Ji P."/>
            <person name="Sakyi L.B."/>
            <person name="Cui X."/>
            <person name="Yuan T."/>
            <person name="Jiang B."/>
            <person name="Yang W."/>
            <person name="Lam T.T.-Y."/>
            <person name="Chang Q."/>
            <person name="Ding S."/>
            <person name="Wang X."/>
            <person name="Zhu J."/>
            <person name="Ruan X."/>
            <person name="Zhao L."/>
            <person name="Wei J."/>
            <person name="Que T."/>
            <person name="Du C."/>
            <person name="Cheng J."/>
            <person name="Dai P."/>
            <person name="Han X."/>
            <person name="Huang E."/>
            <person name="Gao Y."/>
            <person name="Liu J."/>
            <person name="Shao H."/>
            <person name="Ye R."/>
            <person name="Li L."/>
            <person name="Wei W."/>
            <person name="Wang X."/>
            <person name="Wang C."/>
            <person name="Yang T."/>
            <person name="Huo Q."/>
            <person name="Li W."/>
            <person name="Guo W."/>
            <person name="Chen H."/>
            <person name="Zhou L."/>
            <person name="Ni X."/>
            <person name="Tian J."/>
            <person name="Zhou Y."/>
            <person name="Sheng Y."/>
            <person name="Liu T."/>
            <person name="Pan Y."/>
            <person name="Xia L."/>
            <person name="Li J."/>
            <person name="Zhao F."/>
            <person name="Cao W."/>
        </authorList>
    </citation>
    <scope>NUCLEOTIDE SEQUENCE</scope>
    <source>
        <strain evidence="1">Dsil-2018</strain>
    </source>
</reference>
<name>A0ACB8C4R6_DERSI</name>
<sequence length="578" mass="63340">MVSQFDVLDYIVKNTPLVDTSKPEFGPEASNDGHAWISKVYYPEEAQALLQLMWKHVVFRRIELDFSHNFQWDQDTYGHLLSLLADYGTHNIDVFSLTTTIAIDDCAAVCLSKLIILSQGLSTVTVELPYESSEEIWKVLLEALAVNINISKVRISGFLQTPSVLAYLRHMCTQNRGLRELEMHIQHDNETFIRELPEMLSGCYTLTEFELTVGKPPCQKPVKGIRKLLRRNLLMINMGVAAITRHKEAPHGGGLVPSERLGGQSSAWAVEAATKYPKVDDLVAKEADCSFQDATLKVREARLSVKKNILKRATVYKGERPTPAHPTKKAGFHKLDVESVQRISTYLSSFDIKLRESSRRLPPVSSDHLWLPRAATVRFRRTCKDQKLRSQYLEEESRRIAALGGAAHADIAAGVAQEVVVPVWDEAAAGREVVPEGQEVIGQEGVADDDAFAIPYAEVLEVGVGGPFDEEVGILSGDHQVDAAEIQGADVVIQGGAENRPGLLDENLFGNNEAGNQAVAVQVEADNAGAVVVQDLAVGIEADQEAAADQEALVQAGAAWVYEAESHAAHDPQGTANQ</sequence>
<organism evidence="1 2">
    <name type="scientific">Dermacentor silvarum</name>
    <name type="common">Tick</name>
    <dbReference type="NCBI Taxonomy" id="543639"/>
    <lineage>
        <taxon>Eukaryota</taxon>
        <taxon>Metazoa</taxon>
        <taxon>Ecdysozoa</taxon>
        <taxon>Arthropoda</taxon>
        <taxon>Chelicerata</taxon>
        <taxon>Arachnida</taxon>
        <taxon>Acari</taxon>
        <taxon>Parasitiformes</taxon>
        <taxon>Ixodida</taxon>
        <taxon>Ixodoidea</taxon>
        <taxon>Ixodidae</taxon>
        <taxon>Rhipicephalinae</taxon>
        <taxon>Dermacentor</taxon>
    </lineage>
</organism>
<dbReference type="Proteomes" id="UP000821865">
    <property type="component" value="Chromosome 9"/>
</dbReference>
<proteinExistence type="predicted"/>
<keyword evidence="2" id="KW-1185">Reference proteome</keyword>
<gene>
    <name evidence="1" type="ORF">HPB49_018092</name>
</gene>